<comment type="caution">
    <text evidence="2">The sequence shown here is derived from an EMBL/GenBank/DDBJ whole genome shotgun (WGS) entry which is preliminary data.</text>
</comment>
<keyword evidence="1" id="KW-0732">Signal</keyword>
<name>A0ABV2LRE3_9FLAO</name>
<evidence type="ECO:0000256" key="1">
    <source>
        <dbReference type="SAM" id="SignalP"/>
    </source>
</evidence>
<evidence type="ECO:0008006" key="4">
    <source>
        <dbReference type="Google" id="ProtNLM"/>
    </source>
</evidence>
<gene>
    <name evidence="2" type="ORF">ABID46_000716</name>
</gene>
<accession>A0ABV2LRE3</accession>
<proteinExistence type="predicted"/>
<dbReference type="PROSITE" id="PS51257">
    <property type="entry name" value="PROKAR_LIPOPROTEIN"/>
    <property type="match status" value="1"/>
</dbReference>
<evidence type="ECO:0000313" key="2">
    <source>
        <dbReference type="EMBL" id="MET3731149.1"/>
    </source>
</evidence>
<feature type="chain" id="PRO_5045571268" description="Lipoprotein" evidence="1">
    <location>
        <begin position="22"/>
        <end position="133"/>
    </location>
</feature>
<organism evidence="2 3">
    <name type="scientific">Moheibacter stercoris</name>
    <dbReference type="NCBI Taxonomy" id="1628251"/>
    <lineage>
        <taxon>Bacteria</taxon>
        <taxon>Pseudomonadati</taxon>
        <taxon>Bacteroidota</taxon>
        <taxon>Flavobacteriia</taxon>
        <taxon>Flavobacteriales</taxon>
        <taxon>Weeksellaceae</taxon>
        <taxon>Moheibacter</taxon>
    </lineage>
</organism>
<feature type="signal peptide" evidence="1">
    <location>
        <begin position="1"/>
        <end position="21"/>
    </location>
</feature>
<reference evidence="2 3" key="1">
    <citation type="submission" date="2024-06" db="EMBL/GenBank/DDBJ databases">
        <title>Genomic Encyclopedia of Type Strains, Phase IV (KMG-IV): sequencing the most valuable type-strain genomes for metagenomic binning, comparative biology and taxonomic classification.</title>
        <authorList>
            <person name="Goeker M."/>
        </authorList>
    </citation>
    <scope>NUCLEOTIDE SEQUENCE [LARGE SCALE GENOMIC DNA]</scope>
    <source>
        <strain evidence="2 3">DSM 29388</strain>
    </source>
</reference>
<sequence length="133" mass="16142">MKPFAYIITILLILSSCATQAPIKSATDTLSFEKNEEEEYDIIVLDTEYNMYLMSIAKPMNFYSEEYYKNKNIFYVSEWNSRVSQPFRFDPNFYSMRIDYNPTENYGLKLEYKLYNYFQFINWKYKVNLDFGR</sequence>
<dbReference type="Proteomes" id="UP001549146">
    <property type="component" value="Unassembled WGS sequence"/>
</dbReference>
<dbReference type="InterPro" id="IPR046144">
    <property type="entry name" value="DUF6146"/>
</dbReference>
<dbReference type="RefSeq" id="WP_354507143.1">
    <property type="nucleotide sequence ID" value="NZ_JBEPMO010000003.1"/>
</dbReference>
<keyword evidence="3" id="KW-1185">Reference proteome</keyword>
<evidence type="ECO:0000313" key="3">
    <source>
        <dbReference type="Proteomes" id="UP001549146"/>
    </source>
</evidence>
<protein>
    <recommendedName>
        <fullName evidence="4">Lipoprotein</fullName>
    </recommendedName>
</protein>
<dbReference type="EMBL" id="JBEPMO010000003">
    <property type="protein sequence ID" value="MET3731149.1"/>
    <property type="molecule type" value="Genomic_DNA"/>
</dbReference>
<dbReference type="Pfam" id="PF19643">
    <property type="entry name" value="DUF6146"/>
    <property type="match status" value="1"/>
</dbReference>